<dbReference type="Proteomes" id="UP001187192">
    <property type="component" value="Unassembled WGS sequence"/>
</dbReference>
<protein>
    <submittedName>
        <fullName evidence="1">Uncharacterized protein</fullName>
    </submittedName>
</protein>
<proteinExistence type="predicted"/>
<reference evidence="1" key="1">
    <citation type="submission" date="2023-07" db="EMBL/GenBank/DDBJ databases">
        <title>draft genome sequence of fig (Ficus carica).</title>
        <authorList>
            <person name="Takahashi T."/>
            <person name="Nishimura K."/>
        </authorList>
    </citation>
    <scope>NUCLEOTIDE SEQUENCE</scope>
</reference>
<dbReference type="AlphaFoldDB" id="A0AA88CNQ9"/>
<comment type="caution">
    <text evidence="1">The sequence shown here is derived from an EMBL/GenBank/DDBJ whole genome shotgun (WGS) entry which is preliminary data.</text>
</comment>
<dbReference type="EMBL" id="BTGU01008066">
    <property type="protein sequence ID" value="GMN23756.1"/>
    <property type="molecule type" value="Genomic_DNA"/>
</dbReference>
<name>A0AA88CNQ9_FICCA</name>
<gene>
    <name evidence="1" type="ORF">TIFTF001_050291</name>
</gene>
<accession>A0AA88CNQ9</accession>
<evidence type="ECO:0000313" key="2">
    <source>
        <dbReference type="Proteomes" id="UP001187192"/>
    </source>
</evidence>
<organism evidence="1 2">
    <name type="scientific">Ficus carica</name>
    <name type="common">Common fig</name>
    <dbReference type="NCBI Taxonomy" id="3494"/>
    <lineage>
        <taxon>Eukaryota</taxon>
        <taxon>Viridiplantae</taxon>
        <taxon>Streptophyta</taxon>
        <taxon>Embryophyta</taxon>
        <taxon>Tracheophyta</taxon>
        <taxon>Spermatophyta</taxon>
        <taxon>Magnoliopsida</taxon>
        <taxon>eudicotyledons</taxon>
        <taxon>Gunneridae</taxon>
        <taxon>Pentapetalae</taxon>
        <taxon>rosids</taxon>
        <taxon>fabids</taxon>
        <taxon>Rosales</taxon>
        <taxon>Moraceae</taxon>
        <taxon>Ficeae</taxon>
        <taxon>Ficus</taxon>
    </lineage>
</organism>
<evidence type="ECO:0000313" key="1">
    <source>
        <dbReference type="EMBL" id="GMN23756.1"/>
    </source>
</evidence>
<keyword evidence="2" id="KW-1185">Reference proteome</keyword>
<sequence length="101" mass="10941">MMRCGHGGTLACAWHAQPRRPHGLEGLHATWLCLGGAPAWPSLPVELARGATSPRWRGRALVSALPGLAKRRGAAAPRPVAGCDEVFKWPPFLHFLMPNFL</sequence>